<sequence length="346" mass="37511">MVSLDIVKESNARLRELGPGLVALFVGGTSGIGEATAKAFVHHAVSPHVYLVGRSASAAERIIQECKALNNDGRVEFLQADVSELGEVDRVCKEITSKEKHINLIVQSQGNLTLAGRIENSNGLDRKMTLNYYSRMRFITNLLPLLKSATMAPPYLSRSQSILSGGTEKSGFDKDDIELKESYTGSKCANQTIVMNTFMTGEYASRNPATTFVHSFPGVVKTPLARELPLWARMGITAMWPVISLFAVPVDEVGERQLYIATSGVFAPAQKPKASSSSGVPPVGGQEIAKGLDGNSGSGAYIVNWNDDIAGNQKLFANYRKSGMGKTAWDHTMEVFQRLPPTDQKP</sequence>
<dbReference type="GO" id="GO:0016491">
    <property type="term" value="F:oxidoreductase activity"/>
    <property type="evidence" value="ECO:0007669"/>
    <property type="project" value="UniProtKB-KW"/>
</dbReference>
<organism evidence="2 3">
    <name type="scientific">Coleophoma cylindrospora</name>
    <dbReference type="NCBI Taxonomy" id="1849047"/>
    <lineage>
        <taxon>Eukaryota</taxon>
        <taxon>Fungi</taxon>
        <taxon>Dikarya</taxon>
        <taxon>Ascomycota</taxon>
        <taxon>Pezizomycotina</taxon>
        <taxon>Leotiomycetes</taxon>
        <taxon>Helotiales</taxon>
        <taxon>Dermateaceae</taxon>
        <taxon>Coleophoma</taxon>
    </lineage>
</organism>
<evidence type="ECO:0000256" key="1">
    <source>
        <dbReference type="ARBA" id="ARBA00023002"/>
    </source>
</evidence>
<evidence type="ECO:0008006" key="4">
    <source>
        <dbReference type="Google" id="ProtNLM"/>
    </source>
</evidence>
<keyword evidence="3" id="KW-1185">Reference proteome</keyword>
<name>A0A3D8QS64_9HELO</name>
<evidence type="ECO:0000313" key="3">
    <source>
        <dbReference type="Proteomes" id="UP000256645"/>
    </source>
</evidence>
<accession>A0A3D8QS64</accession>
<evidence type="ECO:0000313" key="2">
    <source>
        <dbReference type="EMBL" id="RDW64666.1"/>
    </source>
</evidence>
<reference evidence="2 3" key="1">
    <citation type="journal article" date="2018" name="IMA Fungus">
        <title>IMA Genome-F 9: Draft genome sequence of Annulohypoxylon stygium, Aspergillus mulundensis, Berkeleyomyces basicola (syn. Thielaviopsis basicola), Ceratocystis smalleyi, two Cercospora beticola strains, Coleophoma cylindrospora, Fusarium fracticaudum, Phialophora cf. hyalina, and Morchella septimelata.</title>
        <authorList>
            <person name="Wingfield B.D."/>
            <person name="Bills G.F."/>
            <person name="Dong Y."/>
            <person name="Huang W."/>
            <person name="Nel W.J."/>
            <person name="Swalarsk-Parry B.S."/>
            <person name="Vaghefi N."/>
            <person name="Wilken P.M."/>
            <person name="An Z."/>
            <person name="de Beer Z.W."/>
            <person name="De Vos L."/>
            <person name="Chen L."/>
            <person name="Duong T.A."/>
            <person name="Gao Y."/>
            <person name="Hammerbacher A."/>
            <person name="Kikkert J.R."/>
            <person name="Li Y."/>
            <person name="Li H."/>
            <person name="Li K."/>
            <person name="Li Q."/>
            <person name="Liu X."/>
            <person name="Ma X."/>
            <person name="Naidoo K."/>
            <person name="Pethybridge S.J."/>
            <person name="Sun J."/>
            <person name="Steenkamp E.T."/>
            <person name="van der Nest M.A."/>
            <person name="van Wyk S."/>
            <person name="Wingfield M.J."/>
            <person name="Xiong C."/>
            <person name="Yue Q."/>
            <person name="Zhang X."/>
        </authorList>
    </citation>
    <scope>NUCLEOTIDE SEQUENCE [LARGE SCALE GENOMIC DNA]</scope>
    <source>
        <strain evidence="2 3">BP6252</strain>
    </source>
</reference>
<dbReference type="Proteomes" id="UP000256645">
    <property type="component" value="Unassembled WGS sequence"/>
</dbReference>
<gene>
    <name evidence="2" type="ORF">BP6252_10317</name>
</gene>
<comment type="caution">
    <text evidence="2">The sequence shown here is derived from an EMBL/GenBank/DDBJ whole genome shotgun (WGS) entry which is preliminary data.</text>
</comment>
<dbReference type="SUPFAM" id="SSF51735">
    <property type="entry name" value="NAD(P)-binding Rossmann-fold domains"/>
    <property type="match status" value="1"/>
</dbReference>
<dbReference type="InterPro" id="IPR052228">
    <property type="entry name" value="Sec_Metab_Biosynth_Oxidored"/>
</dbReference>
<proteinExistence type="predicted"/>
<keyword evidence="1" id="KW-0560">Oxidoreductase</keyword>
<dbReference type="PANTHER" id="PTHR47534:SF2">
    <property type="entry name" value="KETOREDUCTASE (KR) DOMAIN-CONTAINING PROTEIN-RELATED"/>
    <property type="match status" value="1"/>
</dbReference>
<dbReference type="InterPro" id="IPR036291">
    <property type="entry name" value="NAD(P)-bd_dom_sf"/>
</dbReference>
<dbReference type="AlphaFoldDB" id="A0A3D8QS64"/>
<dbReference type="PANTHER" id="PTHR47534">
    <property type="entry name" value="YALI0E05731P"/>
    <property type="match status" value="1"/>
</dbReference>
<protein>
    <recommendedName>
        <fullName evidence="4">NAD(P)-binding protein</fullName>
    </recommendedName>
</protein>
<dbReference type="Pfam" id="PF00106">
    <property type="entry name" value="adh_short"/>
    <property type="match status" value="1"/>
</dbReference>
<dbReference type="EMBL" id="PDLM01000012">
    <property type="protein sequence ID" value="RDW64666.1"/>
    <property type="molecule type" value="Genomic_DNA"/>
</dbReference>
<dbReference type="STRING" id="1849047.A0A3D8QS64"/>
<dbReference type="Gene3D" id="3.40.50.720">
    <property type="entry name" value="NAD(P)-binding Rossmann-like Domain"/>
    <property type="match status" value="1"/>
</dbReference>
<dbReference type="OrthoDB" id="2898509at2759"/>
<dbReference type="InterPro" id="IPR002347">
    <property type="entry name" value="SDR_fam"/>
</dbReference>